<reference evidence="1 2" key="1">
    <citation type="submission" date="2016-07" db="EMBL/GenBank/DDBJ databases">
        <title>Draft Genome Sequence of Methylobrevis pamukkalensis PK2.</title>
        <authorList>
            <person name="Vasilenko O.V."/>
            <person name="Doronina N.V."/>
            <person name="Shmareva M.N."/>
            <person name="Tarlachkov S.V."/>
            <person name="Mustakhimov I."/>
            <person name="Trotsenko Y.A."/>
        </authorList>
    </citation>
    <scope>NUCLEOTIDE SEQUENCE [LARGE SCALE GENOMIC DNA]</scope>
    <source>
        <strain evidence="1 2">PK2</strain>
    </source>
</reference>
<gene>
    <name evidence="1" type="ORF">A6302_03542</name>
</gene>
<proteinExistence type="predicted"/>
<dbReference type="EMBL" id="MCRJ01000106">
    <property type="protein sequence ID" value="ODN69166.1"/>
    <property type="molecule type" value="Genomic_DNA"/>
</dbReference>
<evidence type="ECO:0000313" key="2">
    <source>
        <dbReference type="Proteomes" id="UP000094622"/>
    </source>
</evidence>
<dbReference type="RefSeq" id="WP_245294102.1">
    <property type="nucleotide sequence ID" value="NZ_MCRJ01000106.1"/>
</dbReference>
<dbReference type="Proteomes" id="UP000094622">
    <property type="component" value="Unassembled WGS sequence"/>
</dbReference>
<name>A0A1E3H020_9HYPH</name>
<organism evidence="1 2">
    <name type="scientific">Methylobrevis pamukkalensis</name>
    <dbReference type="NCBI Taxonomy" id="1439726"/>
    <lineage>
        <taxon>Bacteria</taxon>
        <taxon>Pseudomonadati</taxon>
        <taxon>Pseudomonadota</taxon>
        <taxon>Alphaproteobacteria</taxon>
        <taxon>Hyphomicrobiales</taxon>
        <taxon>Pleomorphomonadaceae</taxon>
        <taxon>Methylobrevis</taxon>
    </lineage>
</organism>
<protein>
    <submittedName>
        <fullName evidence="1">Uncharacterized protein</fullName>
    </submittedName>
</protein>
<dbReference type="AlphaFoldDB" id="A0A1E3H020"/>
<evidence type="ECO:0000313" key="1">
    <source>
        <dbReference type="EMBL" id="ODN69166.1"/>
    </source>
</evidence>
<comment type="caution">
    <text evidence="1">The sequence shown here is derived from an EMBL/GenBank/DDBJ whole genome shotgun (WGS) entry which is preliminary data.</text>
</comment>
<keyword evidence="2" id="KW-1185">Reference proteome</keyword>
<sequence>MEIEDRADVGSISPLLGGQGVRYDPLPAKLSSRRKNLALVYHDGSAVVRLDLSAARALQDASDAAQFQFTTPAHD</sequence>
<accession>A0A1E3H020</accession>